<evidence type="ECO:0000313" key="4">
    <source>
        <dbReference type="EMBL" id="MVZ63137.1"/>
    </source>
</evidence>
<dbReference type="GO" id="GO:0019546">
    <property type="term" value="P:L-arginine deiminase pathway"/>
    <property type="evidence" value="ECO:0007669"/>
    <property type="project" value="TreeGrafter"/>
</dbReference>
<dbReference type="EC" id="3.5.3.6" evidence="2"/>
<dbReference type="EMBL" id="WSQA01000011">
    <property type="protein sequence ID" value="MVZ63137.1"/>
    <property type="molecule type" value="Genomic_DNA"/>
</dbReference>
<protein>
    <recommendedName>
        <fullName evidence="2">arginine deiminase</fullName>
        <ecNumber evidence="2">3.5.3.6</ecNumber>
    </recommendedName>
</protein>
<comment type="catalytic activity">
    <reaction evidence="3">
        <text>L-arginine + H2O = L-citrulline + NH4(+)</text>
        <dbReference type="Rhea" id="RHEA:19597"/>
        <dbReference type="ChEBI" id="CHEBI:15377"/>
        <dbReference type="ChEBI" id="CHEBI:28938"/>
        <dbReference type="ChEBI" id="CHEBI:32682"/>
        <dbReference type="ChEBI" id="CHEBI:57743"/>
        <dbReference type="EC" id="3.5.3.6"/>
    </reaction>
</comment>
<dbReference type="PANTHER" id="PTHR47271">
    <property type="entry name" value="ARGININE DEIMINASE"/>
    <property type="match status" value="1"/>
</dbReference>
<name>A0A6N8L1F9_9SPHI</name>
<dbReference type="GO" id="GO:0016740">
    <property type="term" value="F:transferase activity"/>
    <property type="evidence" value="ECO:0007669"/>
    <property type="project" value="UniProtKB-KW"/>
</dbReference>
<dbReference type="Gene3D" id="3.75.10.10">
    <property type="entry name" value="L-arginine/glycine Amidinotransferase, Chain A"/>
    <property type="match status" value="1"/>
</dbReference>
<evidence type="ECO:0000256" key="1">
    <source>
        <dbReference type="ARBA" id="ARBA00005213"/>
    </source>
</evidence>
<reference evidence="4 5" key="1">
    <citation type="submission" date="2019-12" db="EMBL/GenBank/DDBJ databases">
        <authorList>
            <person name="Dong K."/>
        </authorList>
    </citation>
    <scope>NUCLEOTIDE SEQUENCE [LARGE SCALE GENOMIC DNA]</scope>
    <source>
        <strain evidence="4 5">JCM 31225</strain>
    </source>
</reference>
<comment type="pathway">
    <text evidence="1">Amino-acid degradation; L-arginine degradation via ADI pathway; carbamoyl phosphate from L-arginine: step 1/2.</text>
</comment>
<keyword evidence="5" id="KW-1185">Reference proteome</keyword>
<gene>
    <name evidence="4" type="ORF">GQF63_13965</name>
</gene>
<dbReference type="GO" id="GO:0016990">
    <property type="term" value="F:arginine deiminase activity"/>
    <property type="evidence" value="ECO:0007669"/>
    <property type="project" value="UniProtKB-EC"/>
</dbReference>
<dbReference type="PANTHER" id="PTHR47271:SF2">
    <property type="entry name" value="ARGININE DEIMINASE"/>
    <property type="match status" value="1"/>
</dbReference>
<comment type="caution">
    <text evidence="4">The sequence shown here is derived from an EMBL/GenBank/DDBJ whole genome shotgun (WGS) entry which is preliminary data.</text>
</comment>
<dbReference type="Proteomes" id="UP000435036">
    <property type="component" value="Unassembled WGS sequence"/>
</dbReference>
<evidence type="ECO:0000256" key="3">
    <source>
        <dbReference type="ARBA" id="ARBA00049429"/>
    </source>
</evidence>
<accession>A0A6N8L1F9</accession>
<dbReference type="Pfam" id="PF19420">
    <property type="entry name" value="DDAH_eukar"/>
    <property type="match status" value="1"/>
</dbReference>
<organism evidence="4 5">
    <name type="scientific">Sphingobacterium humi</name>
    <dbReference type="NCBI Taxonomy" id="1796905"/>
    <lineage>
        <taxon>Bacteria</taxon>
        <taxon>Pseudomonadati</taxon>
        <taxon>Bacteroidota</taxon>
        <taxon>Sphingobacteriia</taxon>
        <taxon>Sphingobacteriales</taxon>
        <taxon>Sphingobacteriaceae</taxon>
        <taxon>Sphingobacterium</taxon>
    </lineage>
</organism>
<dbReference type="AlphaFoldDB" id="A0A6N8L1F9"/>
<dbReference type="OrthoDB" id="9807502at2"/>
<sequence>MLTLNVKNETGKLLAVILGTAESNGPTPTAEEAYDPKSLAHILDGSYPTEADMRQEMAQFKTVLERYGVKVYRPTIIPEVNQIFTRDIGFVIDDYFVKSNILPDRAQEWSAIQYLIKDIDPEKVIMAPDEVHMEGGDVILWNDYIFVGTYLGADYSSFNTARTNRLGIAFIQEHFPHKKVVAFDLIKSMTDARANALHLDCCFQPIGQNKAIIYPGGFRNPDDVAYLRDLFGSENLFEITAEEMYQMFSNVFSISEQVIVSERQFTRLNDWLRATGFTVEEIAYHEIGKQEGLLRCSTLPLLRN</sequence>
<evidence type="ECO:0000313" key="5">
    <source>
        <dbReference type="Proteomes" id="UP000435036"/>
    </source>
</evidence>
<evidence type="ECO:0000256" key="2">
    <source>
        <dbReference type="ARBA" id="ARBA00012171"/>
    </source>
</evidence>
<dbReference type="SUPFAM" id="SSF55909">
    <property type="entry name" value="Pentein"/>
    <property type="match status" value="1"/>
</dbReference>
<keyword evidence="4" id="KW-0808">Transferase</keyword>
<proteinExistence type="predicted"/>
<dbReference type="RefSeq" id="WP_160369864.1">
    <property type="nucleotide sequence ID" value="NZ_WSQA01000011.1"/>
</dbReference>